<dbReference type="EMBL" id="MN342245">
    <property type="protein sequence ID" value="QHN73908.1"/>
    <property type="molecule type" value="Genomic_DNA"/>
</dbReference>
<proteinExistence type="predicted"/>
<dbReference type="EMBL" id="AF325155">
    <property type="protein sequence ID" value="AAL01828.1"/>
    <property type="molecule type" value="Genomic_DNA"/>
</dbReference>
<reference evidence="2" key="2">
    <citation type="journal article" date="2019" name="Viruses">
        <title>Identification of Loci Associated with Enhanced Virulence in Spodoptera litura Nucleopolyhedrovirus Isolates Using Deep Sequencing.</title>
        <authorList>
            <person name="Zwart M.P."/>
            <person name="Ali G."/>
            <person name="Strien E.A.V."/>
            <person name="Schijlen E.G.W.M."/>
            <person name="Wang M."/>
            <person name="Werf W.V."/>
            <person name="Vlak J.M."/>
        </authorList>
    </citation>
    <scope>NUCLEOTIDE SEQUENCE</scope>
    <source>
        <strain evidence="2">G2</strain>
    </source>
</reference>
<dbReference type="RefSeq" id="NP_258326.1">
    <property type="nucleotide sequence ID" value="NC_003102.1"/>
</dbReference>
<keyword evidence="3" id="KW-1185">Reference proteome</keyword>
<evidence type="ECO:0000313" key="1">
    <source>
        <dbReference type="EMBL" id="AAL01828.1"/>
    </source>
</evidence>
<protein>
    <submittedName>
        <fullName evidence="1">Uncharacterized protein</fullName>
    </submittedName>
</protein>
<evidence type="ECO:0000313" key="2">
    <source>
        <dbReference type="EMBL" id="QHN73908.1"/>
    </source>
</evidence>
<dbReference type="KEGG" id="vg:922161"/>
<dbReference type="Proteomes" id="UP000202667">
    <property type="component" value="Segment"/>
</dbReference>
<organism evidence="1 3">
    <name type="scientific">Spodoptera litura multicapsid nucleopolyhedrovirus</name>
    <name type="common">SpltMNPV</name>
    <dbReference type="NCBI Taxonomy" id="46242"/>
    <lineage>
        <taxon>Viruses</taxon>
        <taxon>Viruses incertae sedis</taxon>
        <taxon>Naldaviricetes</taxon>
        <taxon>Lefavirales</taxon>
        <taxon>Baculoviridae</taxon>
        <taxon>Alphabaculovirus</taxon>
        <taxon>Alphabaculovirus spliturae</taxon>
    </lineage>
</organism>
<accession>Q91BG7</accession>
<gene>
    <name evidence="2" type="primary">ORF58</name>
</gene>
<sequence>MIEKVLFFICVSNLNIEIRRKFKLGVCVRACACTRVCTRTFSTLSLVTQIIEHGNRSDQRAHFKESN</sequence>
<name>Q91BG7_NPVST</name>
<evidence type="ECO:0000313" key="3">
    <source>
        <dbReference type="Proteomes" id="UP000202667"/>
    </source>
</evidence>
<organismHost>
    <name type="scientific">Lepidoptera</name>
    <name type="common">moths &amp; butterflies</name>
    <dbReference type="NCBI Taxonomy" id="7088"/>
</organismHost>
<reference evidence="1 3" key="1">
    <citation type="journal article" date="2001" name="Virology">
        <title>Sequence analysis of the Spodoptera litura multicapsid nucleopolyhedrovirus genome.</title>
        <authorList>
            <person name="Pang Y."/>
            <person name="Yu J."/>
            <person name="Wang L."/>
            <person name="Hu X."/>
            <person name="Bao W."/>
            <person name="Li G."/>
            <person name="Chen C."/>
            <person name="Han H."/>
            <person name="Hu S."/>
            <person name="Yang H."/>
        </authorList>
    </citation>
    <scope>NUCLEOTIDE SEQUENCE [LARGE SCALE GENOMIC DNA]</scope>
    <source>
        <strain evidence="1 3">G2</strain>
    </source>
</reference>